<dbReference type="SUPFAM" id="SSF55347">
    <property type="entry name" value="Glyceraldehyde-3-phosphate dehydrogenase-like, C-terminal domain"/>
    <property type="match status" value="1"/>
</dbReference>
<dbReference type="EMBL" id="PCSH01000020">
    <property type="protein sequence ID" value="PIP42181.1"/>
    <property type="molecule type" value="Genomic_DNA"/>
</dbReference>
<evidence type="ECO:0000313" key="3">
    <source>
        <dbReference type="EMBL" id="PIP42181.1"/>
    </source>
</evidence>
<dbReference type="PANTHER" id="PTHR43377">
    <property type="entry name" value="BILIVERDIN REDUCTASE A"/>
    <property type="match status" value="1"/>
</dbReference>
<dbReference type="Pfam" id="PF01408">
    <property type="entry name" value="GFO_IDH_MocA"/>
    <property type="match status" value="1"/>
</dbReference>
<dbReference type="Gene3D" id="3.40.50.720">
    <property type="entry name" value="NAD(P)-binding Rossmann-like Domain"/>
    <property type="match status" value="1"/>
</dbReference>
<protein>
    <submittedName>
        <fullName evidence="3">Oxidoreductase</fullName>
    </submittedName>
</protein>
<dbReference type="InterPro" id="IPR055170">
    <property type="entry name" value="GFO_IDH_MocA-like_dom"/>
</dbReference>
<name>A0A2H0A9X3_9BACT</name>
<gene>
    <name evidence="3" type="ORF">COX18_01260</name>
</gene>
<reference evidence="3 4" key="1">
    <citation type="submission" date="2017-09" db="EMBL/GenBank/DDBJ databases">
        <title>Depth-based differentiation of microbial function through sediment-hosted aquifers and enrichment of novel symbionts in the deep terrestrial subsurface.</title>
        <authorList>
            <person name="Probst A.J."/>
            <person name="Ladd B."/>
            <person name="Jarett J.K."/>
            <person name="Geller-Mcgrath D.E."/>
            <person name="Sieber C.M."/>
            <person name="Emerson J.B."/>
            <person name="Anantharaman K."/>
            <person name="Thomas B.C."/>
            <person name="Malmstrom R."/>
            <person name="Stieglmeier M."/>
            <person name="Klingl A."/>
            <person name="Woyke T."/>
            <person name="Ryan C.M."/>
            <person name="Banfield J.F."/>
        </authorList>
    </citation>
    <scope>NUCLEOTIDE SEQUENCE [LARGE SCALE GENOMIC DNA]</scope>
    <source>
        <strain evidence="3">CG23_combo_of_CG06-09_8_20_14_all_40_23</strain>
    </source>
</reference>
<proteinExistence type="predicted"/>
<dbReference type="Gene3D" id="3.30.360.10">
    <property type="entry name" value="Dihydrodipicolinate Reductase, domain 2"/>
    <property type="match status" value="1"/>
</dbReference>
<feature type="domain" description="GFO/IDH/MocA-like oxidoreductase" evidence="2">
    <location>
        <begin position="155"/>
        <end position="219"/>
    </location>
</feature>
<organism evidence="3 4">
    <name type="scientific">Candidatus Desantisbacteria bacterium CG23_combo_of_CG06-09_8_20_14_all_40_23</name>
    <dbReference type="NCBI Taxonomy" id="1974550"/>
    <lineage>
        <taxon>Bacteria</taxon>
        <taxon>Candidatus Desantisiibacteriota</taxon>
    </lineage>
</organism>
<dbReference type="Proteomes" id="UP000231067">
    <property type="component" value="Unassembled WGS sequence"/>
</dbReference>
<accession>A0A2H0A9X3</accession>
<dbReference type="PANTHER" id="PTHR43377:SF1">
    <property type="entry name" value="BILIVERDIN REDUCTASE A"/>
    <property type="match status" value="1"/>
</dbReference>
<dbReference type="InterPro" id="IPR051450">
    <property type="entry name" value="Gfo/Idh/MocA_Oxidoreductases"/>
</dbReference>
<dbReference type="InterPro" id="IPR000683">
    <property type="entry name" value="Gfo/Idh/MocA-like_OxRdtase_N"/>
</dbReference>
<evidence type="ECO:0000259" key="1">
    <source>
        <dbReference type="Pfam" id="PF01408"/>
    </source>
</evidence>
<evidence type="ECO:0000259" key="2">
    <source>
        <dbReference type="Pfam" id="PF22725"/>
    </source>
</evidence>
<feature type="domain" description="Gfo/Idh/MocA-like oxidoreductase N-terminal" evidence="1">
    <location>
        <begin position="4"/>
        <end position="120"/>
    </location>
</feature>
<sequence length="320" mass="35804">MRSINVGVIGVGHMGKYHVKCYHDIPEVNLTAIADVNADNLHKVSEEHIVASYTDYSQLYDKVEAVSIAVPTSFHYKVAKDFLTAGIHVLLEKPITQDVKEAEELMAIAKENNLILQIGHVERFNAAIWELKKALHNPLFVECRRLGPFNTRIGDAGVVLDLLIHDIDIVLNLIDSTVVEIHAVGTQVYSGYEDIANVQIVFANGCIASLTASRVTENKVRTMAITQPNEYIFLDYAEQDIHIHRQTTGNYILTHDTVGYQQRSVIERIFVHKDNPLKLELLHFLGCITDETKPLTTPEDDITALKVTLSVLEQISSGVR</sequence>
<evidence type="ECO:0000313" key="4">
    <source>
        <dbReference type="Proteomes" id="UP000231067"/>
    </source>
</evidence>
<dbReference type="Pfam" id="PF22725">
    <property type="entry name" value="GFO_IDH_MocA_C3"/>
    <property type="match status" value="1"/>
</dbReference>
<comment type="caution">
    <text evidence="3">The sequence shown here is derived from an EMBL/GenBank/DDBJ whole genome shotgun (WGS) entry which is preliminary data.</text>
</comment>
<dbReference type="AlphaFoldDB" id="A0A2H0A9X3"/>
<dbReference type="GO" id="GO:0000166">
    <property type="term" value="F:nucleotide binding"/>
    <property type="evidence" value="ECO:0007669"/>
    <property type="project" value="InterPro"/>
</dbReference>
<dbReference type="SUPFAM" id="SSF51735">
    <property type="entry name" value="NAD(P)-binding Rossmann-fold domains"/>
    <property type="match status" value="1"/>
</dbReference>
<dbReference type="InterPro" id="IPR036291">
    <property type="entry name" value="NAD(P)-bd_dom_sf"/>
</dbReference>